<accession>A0ABD3W9G9</accession>
<evidence type="ECO:0000313" key="3">
    <source>
        <dbReference type="Proteomes" id="UP001634394"/>
    </source>
</evidence>
<dbReference type="EMBL" id="JBJQND010000007">
    <property type="protein sequence ID" value="KAL3870537.1"/>
    <property type="molecule type" value="Genomic_DNA"/>
</dbReference>
<evidence type="ECO:0000256" key="1">
    <source>
        <dbReference type="SAM" id="SignalP"/>
    </source>
</evidence>
<dbReference type="Proteomes" id="UP001634394">
    <property type="component" value="Unassembled WGS sequence"/>
</dbReference>
<dbReference type="AlphaFoldDB" id="A0ABD3W9G9"/>
<evidence type="ECO:0000313" key="2">
    <source>
        <dbReference type="EMBL" id="KAL3870537.1"/>
    </source>
</evidence>
<reference evidence="2 3" key="1">
    <citation type="submission" date="2024-11" db="EMBL/GenBank/DDBJ databases">
        <title>Chromosome-level genome assembly of the freshwater bivalve Anodonta woodiana.</title>
        <authorList>
            <person name="Chen X."/>
        </authorList>
    </citation>
    <scope>NUCLEOTIDE SEQUENCE [LARGE SCALE GENOMIC DNA]</scope>
    <source>
        <strain evidence="2">MN2024</strain>
        <tissue evidence="2">Gills</tissue>
    </source>
</reference>
<comment type="caution">
    <text evidence="2">The sequence shown here is derived from an EMBL/GenBank/DDBJ whole genome shotgun (WGS) entry which is preliminary data.</text>
</comment>
<protein>
    <submittedName>
        <fullName evidence="2">Uncharacterized protein</fullName>
    </submittedName>
</protein>
<sequence>MNWRGIKILFLLGCLKVSLMDTTHAFPESDLVISIITNGSYSLLIKGETWLMNSPTFFNIDGRTFSTRDKTLILEEMTVTSGEDMLGKWQSTTFHYSGGRHVKVRIDAVIKTYYEPDLPFVIFSQKYLNGANGTKALDRAQVVGGFPGFNIESKKGTLGYLSFGGFMIGDTNKHIGSWNNNSFYIRDGLEGGPLVLFNQNADTLIISPFSQFMTSSVWHDGLYGGSVYWGIMGDVESVPPNFQYDTIVYYANGISKAFEGWGEVLRKWYNRDDAYVKSDLTINYLGYWTDNGAFYYYNTEKGVNYEQTILDVKAYTDQMGIPYRYFQYDSWFYYKGLAQGIKTWEARPDVFPDGFPFVSNKTLLPAAAHNRYWARDTTYAKQNGGMYNFLLEELKGLPLDEVFWRDLFTNATKWGLILYEQDWLNVEFRGVPSLLNNVHMGRQWLMLMGAGAKATNIRIQYCMANPRHALQALEIPVVTQARVSDDYGPGADQWRIGISSMFAHAIGLAPYKDTFWTTEYQSGNPYGINRHEPYAALNAAVSTLSTGPVGPSDKIGATDVTMLMRCCNKDGLILKPSRPLMAIDQQLIKAAFPSFSGVDGEVWTTFSEISGLKFGILLAADIKNTVPVVILPRDTGIFRVNVSVVTCSFF</sequence>
<feature type="signal peptide" evidence="1">
    <location>
        <begin position="1"/>
        <end position="25"/>
    </location>
</feature>
<proteinExistence type="predicted"/>
<keyword evidence="1" id="KW-0732">Signal</keyword>
<organism evidence="2 3">
    <name type="scientific">Sinanodonta woodiana</name>
    <name type="common">Chinese pond mussel</name>
    <name type="synonym">Anodonta woodiana</name>
    <dbReference type="NCBI Taxonomy" id="1069815"/>
    <lineage>
        <taxon>Eukaryota</taxon>
        <taxon>Metazoa</taxon>
        <taxon>Spiralia</taxon>
        <taxon>Lophotrochozoa</taxon>
        <taxon>Mollusca</taxon>
        <taxon>Bivalvia</taxon>
        <taxon>Autobranchia</taxon>
        <taxon>Heteroconchia</taxon>
        <taxon>Palaeoheterodonta</taxon>
        <taxon>Unionida</taxon>
        <taxon>Unionoidea</taxon>
        <taxon>Unionidae</taxon>
        <taxon>Unioninae</taxon>
        <taxon>Sinanodonta</taxon>
    </lineage>
</organism>
<keyword evidence="3" id="KW-1185">Reference proteome</keyword>
<feature type="chain" id="PRO_5044769263" evidence="1">
    <location>
        <begin position="26"/>
        <end position="650"/>
    </location>
</feature>
<gene>
    <name evidence="2" type="ORF">ACJMK2_038590</name>
</gene>
<name>A0ABD3W9G9_SINWO</name>